<organism evidence="1 2">
    <name type="scientific">Ancylobacter rudongensis</name>
    <dbReference type="NCBI Taxonomy" id="177413"/>
    <lineage>
        <taxon>Bacteria</taxon>
        <taxon>Pseudomonadati</taxon>
        <taxon>Pseudomonadota</taxon>
        <taxon>Alphaproteobacteria</taxon>
        <taxon>Hyphomicrobiales</taxon>
        <taxon>Xanthobacteraceae</taxon>
        <taxon>Ancylobacter</taxon>
    </lineage>
</organism>
<reference evidence="2" key="1">
    <citation type="submission" date="2016-10" db="EMBL/GenBank/DDBJ databases">
        <authorList>
            <person name="Varghese N."/>
            <person name="Submissions S."/>
        </authorList>
    </citation>
    <scope>NUCLEOTIDE SEQUENCE [LARGE SCALE GENOMIC DNA]</scope>
    <source>
        <strain evidence="2">CGMCC 1.1761</strain>
    </source>
</reference>
<name>A0A1G4UPF3_9HYPH</name>
<dbReference type="Proteomes" id="UP000198889">
    <property type="component" value="Unassembled WGS sequence"/>
</dbReference>
<evidence type="ECO:0000313" key="1">
    <source>
        <dbReference type="EMBL" id="SCW95447.1"/>
    </source>
</evidence>
<protein>
    <submittedName>
        <fullName evidence="1">Uncharacterized protein</fullName>
    </submittedName>
</protein>
<sequence>MGWFLVFIVIGARNEVQTSMSTGPFETRALCDAVGQHMRATPGVQNGDKLVFASCWPATSAAAAADAAAGIGKP</sequence>
<dbReference type="RefSeq" id="WP_091444038.1">
    <property type="nucleotide sequence ID" value="NZ_FMTP01000010.1"/>
</dbReference>
<evidence type="ECO:0000313" key="2">
    <source>
        <dbReference type="Proteomes" id="UP000198889"/>
    </source>
</evidence>
<accession>A0A1G4UPF3</accession>
<dbReference type="AlphaFoldDB" id="A0A1G4UPF3"/>
<dbReference type="EMBL" id="FMTP01000010">
    <property type="protein sequence ID" value="SCW95447.1"/>
    <property type="molecule type" value="Genomic_DNA"/>
</dbReference>
<proteinExistence type="predicted"/>
<keyword evidence="2" id="KW-1185">Reference proteome</keyword>
<gene>
    <name evidence="1" type="ORF">SAMN05660859_0030</name>
</gene>